<comment type="subcellular location">
    <subcellularLocation>
        <location evidence="1 7">Periplasm</location>
    </subcellularLocation>
</comment>
<proteinExistence type="inferred from homology"/>
<feature type="chain" id="PRO_5011332988" description="Thiol:disulfide interchange protein" evidence="7">
    <location>
        <begin position="23"/>
        <end position="243"/>
    </location>
</feature>
<dbReference type="STRING" id="284577.SAMN05216571_12138"/>
<evidence type="ECO:0000313" key="10">
    <source>
        <dbReference type="EMBL" id="SDG58022.1"/>
    </source>
</evidence>
<feature type="signal peptide" evidence="7">
    <location>
        <begin position="1"/>
        <end position="22"/>
    </location>
</feature>
<gene>
    <name evidence="10" type="ORF">SAMN05216571_12138</name>
</gene>
<dbReference type="InterPro" id="IPR051470">
    <property type="entry name" value="Thiol:disulfide_interchange"/>
</dbReference>
<comment type="function">
    <text evidence="7">Required for disulfide bond formation in some periplasmic proteins. Acts by transferring its disulfide bond to other proteins and is reduced in the process.</text>
</comment>
<keyword evidence="4 7" id="KW-0574">Periplasm</keyword>
<dbReference type="SUPFAM" id="SSF54423">
    <property type="entry name" value="DsbC/DsbG N-terminal domain-like"/>
    <property type="match status" value="1"/>
</dbReference>
<keyword evidence="5" id="KW-1015">Disulfide bond</keyword>
<dbReference type="InterPro" id="IPR018950">
    <property type="entry name" value="DiS-bond_isomerase_DsbC/G_N"/>
</dbReference>
<feature type="domain" description="Thioredoxin-like fold" evidence="9">
    <location>
        <begin position="119"/>
        <end position="239"/>
    </location>
</feature>
<dbReference type="EMBL" id="FNCI01000021">
    <property type="protein sequence ID" value="SDG58022.1"/>
    <property type="molecule type" value="Genomic_DNA"/>
</dbReference>
<evidence type="ECO:0000256" key="1">
    <source>
        <dbReference type="ARBA" id="ARBA00004418"/>
    </source>
</evidence>
<keyword evidence="11" id="KW-1185">Reference proteome</keyword>
<protein>
    <recommendedName>
        <fullName evidence="7">Thiol:disulfide interchange protein</fullName>
    </recommendedName>
</protein>
<dbReference type="InterPro" id="IPR036249">
    <property type="entry name" value="Thioredoxin-like_sf"/>
</dbReference>
<feature type="domain" description="Disulphide bond isomerase DsbC/G N-terminal" evidence="8">
    <location>
        <begin position="20"/>
        <end position="88"/>
    </location>
</feature>
<comment type="similarity">
    <text evidence="2 7">Belongs to the thioredoxin family. DsbC subfamily.</text>
</comment>
<dbReference type="Proteomes" id="UP000198641">
    <property type="component" value="Unassembled WGS sequence"/>
</dbReference>
<keyword evidence="3 7" id="KW-0732">Signal</keyword>
<evidence type="ECO:0000256" key="2">
    <source>
        <dbReference type="ARBA" id="ARBA00009813"/>
    </source>
</evidence>
<evidence type="ECO:0000259" key="9">
    <source>
        <dbReference type="Pfam" id="PF13098"/>
    </source>
</evidence>
<sequence>MNRLLLTATGLLACVFTAQAMAAPPQALTDSLTVNGESMPVEQVLDTPVQGLWEVHLANGESFYSDASGEHFVVGDIYKNGADGLVNLSEQSRNAQRAARIAEVPDSEQVIFRSDAAPKATIYVFTDTTCPYCQRLHEEVPALNEMGIAVHYLAFPRAGAGSEGARLLSQVWCAPNPAEAMSAAKRGEALDIAPDCDNLVESQYHLGMELGVQGTPAIVMPDGRLVPGYVPAERLAEMLDLNG</sequence>
<evidence type="ECO:0000259" key="8">
    <source>
        <dbReference type="Pfam" id="PF10411"/>
    </source>
</evidence>
<dbReference type="AlphaFoldDB" id="A0A1G7VDW4"/>
<name>A0A1G7VDW4_9GAMM</name>
<dbReference type="Pfam" id="PF13098">
    <property type="entry name" value="Thioredoxin_2"/>
    <property type="match status" value="1"/>
</dbReference>
<reference evidence="10 11" key="1">
    <citation type="submission" date="2016-10" db="EMBL/GenBank/DDBJ databases">
        <authorList>
            <person name="de Groot N.N."/>
        </authorList>
    </citation>
    <scope>NUCLEOTIDE SEQUENCE [LARGE SCALE GENOMIC DNA]</scope>
    <source>
        <strain evidence="10 11">BH539</strain>
    </source>
</reference>
<dbReference type="InterPro" id="IPR033954">
    <property type="entry name" value="DiS-bond_Isoase_DsbC/G"/>
</dbReference>
<dbReference type="Gene3D" id="3.40.30.10">
    <property type="entry name" value="Glutaredoxin"/>
    <property type="match status" value="1"/>
</dbReference>
<dbReference type="SUPFAM" id="SSF52833">
    <property type="entry name" value="Thioredoxin-like"/>
    <property type="match status" value="1"/>
</dbReference>
<dbReference type="CDD" id="cd03020">
    <property type="entry name" value="DsbA_DsbC_DsbG"/>
    <property type="match status" value="1"/>
</dbReference>
<dbReference type="OrthoDB" id="12976at2"/>
<keyword evidence="6 7" id="KW-0676">Redox-active center</keyword>
<dbReference type="Pfam" id="PF10411">
    <property type="entry name" value="DsbC_N"/>
    <property type="match status" value="1"/>
</dbReference>
<dbReference type="PANTHER" id="PTHR35272:SF3">
    <property type="entry name" value="THIOL:DISULFIDE INTERCHANGE PROTEIN DSBC"/>
    <property type="match status" value="1"/>
</dbReference>
<accession>A0A1G7VDW4</accession>
<evidence type="ECO:0000256" key="6">
    <source>
        <dbReference type="ARBA" id="ARBA00023284"/>
    </source>
</evidence>
<organism evidence="10 11">
    <name type="scientific">Onishia taeanensis</name>
    <dbReference type="NCBI Taxonomy" id="284577"/>
    <lineage>
        <taxon>Bacteria</taxon>
        <taxon>Pseudomonadati</taxon>
        <taxon>Pseudomonadota</taxon>
        <taxon>Gammaproteobacteria</taxon>
        <taxon>Oceanospirillales</taxon>
        <taxon>Halomonadaceae</taxon>
        <taxon>Onishia</taxon>
    </lineage>
</organism>
<evidence type="ECO:0000256" key="4">
    <source>
        <dbReference type="ARBA" id="ARBA00022764"/>
    </source>
</evidence>
<evidence type="ECO:0000256" key="7">
    <source>
        <dbReference type="RuleBase" id="RU364038"/>
    </source>
</evidence>
<evidence type="ECO:0000256" key="3">
    <source>
        <dbReference type="ARBA" id="ARBA00022729"/>
    </source>
</evidence>
<evidence type="ECO:0000256" key="5">
    <source>
        <dbReference type="ARBA" id="ARBA00023157"/>
    </source>
</evidence>
<dbReference type="Gene3D" id="3.10.450.70">
    <property type="entry name" value="Disulphide bond isomerase, DsbC/G, N-terminal"/>
    <property type="match status" value="1"/>
</dbReference>
<dbReference type="RefSeq" id="WP_092528889.1">
    <property type="nucleotide sequence ID" value="NZ_FNCI01000021.1"/>
</dbReference>
<dbReference type="InterPro" id="IPR009094">
    <property type="entry name" value="DiS-bond_isomerase_DsbC/G_N_sf"/>
</dbReference>
<dbReference type="PANTHER" id="PTHR35272">
    <property type="entry name" value="THIOL:DISULFIDE INTERCHANGE PROTEIN DSBC-RELATED"/>
    <property type="match status" value="1"/>
</dbReference>
<dbReference type="InterPro" id="IPR012336">
    <property type="entry name" value="Thioredoxin-like_fold"/>
</dbReference>
<dbReference type="GO" id="GO:0042597">
    <property type="term" value="C:periplasmic space"/>
    <property type="evidence" value="ECO:0007669"/>
    <property type="project" value="UniProtKB-SubCell"/>
</dbReference>
<evidence type="ECO:0000313" key="11">
    <source>
        <dbReference type="Proteomes" id="UP000198641"/>
    </source>
</evidence>